<sequence>MKTCLDCLPCFVRQILDAGRLISEDPAVHEEILRESLQDLANENWNNTPPVIAQRLHKKLKTKTGINDLYRDQKKAHNELALHLLPKLRADVSTSDDPLTSAAHFAIAGNIIDLGAKNGLSENEVLSAVEHASEEPLEGDLDAFRTAVENAESILYLGDNAGEIVFDRLLIEQLGPERVTLAVRGAPILNDALEEDARLAGLHDLVPIIGNGNDVPGTDLEQCNDKFRALFNSADLVISKGQGNFETLNENPRQIFFLFKVKCPMVANASGQPLGTHVLMEKAKQ</sequence>
<dbReference type="InterPro" id="IPR002791">
    <property type="entry name" value="ARMT1-like_metal-bd"/>
</dbReference>
<gene>
    <name evidence="2" type="ORF">GT409_08330</name>
</gene>
<name>A0A6P1M3N7_9BACT</name>
<evidence type="ECO:0000313" key="3">
    <source>
        <dbReference type="Proteomes" id="UP000464954"/>
    </source>
</evidence>
<dbReference type="Gene3D" id="1.10.285.20">
    <property type="entry name" value="Uncharacterised protein PF01937, DUF89, domain 2"/>
    <property type="match status" value="1"/>
</dbReference>
<accession>A0A6P1M3N7</accession>
<dbReference type="Gene3D" id="3.40.50.10880">
    <property type="entry name" value="Uncharacterised protein PF01937, DUF89, domain 3"/>
    <property type="match status" value="1"/>
</dbReference>
<dbReference type="InterPro" id="IPR014444">
    <property type="entry name" value="PH1575-like"/>
</dbReference>
<dbReference type="Gene3D" id="1.10.8.380">
    <property type="entry name" value="Uncharacterised protein PF01937, DUF89, domain 1"/>
    <property type="match status" value="1"/>
</dbReference>
<evidence type="ECO:0000313" key="2">
    <source>
        <dbReference type="EMBL" id="QHI69459.1"/>
    </source>
</evidence>
<keyword evidence="3" id="KW-1185">Reference proteome</keyword>
<proteinExistence type="predicted"/>
<dbReference type="InterPro" id="IPR036075">
    <property type="entry name" value="ARMT-1-like_metal-bd_sf"/>
</dbReference>
<reference evidence="2 3" key="1">
    <citation type="submission" date="2020-01" db="EMBL/GenBank/DDBJ databases">
        <title>Ponticoccus aerotolerans gen. nov., sp. nov., an anaerobic bacterium and proposal of Ponticoccusceae fam. nov., Ponticoccusles ord. nov. and Ponticoccuse classis nov. in the phylum Kiritimatiellaeota.</title>
        <authorList>
            <person name="Zhou L.Y."/>
            <person name="Du Z.J."/>
        </authorList>
    </citation>
    <scope>NUCLEOTIDE SEQUENCE [LARGE SCALE GENOMIC DNA]</scope>
    <source>
        <strain evidence="2 3">S-5007</strain>
    </source>
</reference>
<feature type="domain" description="Damage-control phosphatase ARMT1-like metal-binding" evidence="1">
    <location>
        <begin position="6"/>
        <end position="277"/>
    </location>
</feature>
<dbReference type="EMBL" id="CP047593">
    <property type="protein sequence ID" value="QHI69459.1"/>
    <property type="molecule type" value="Genomic_DNA"/>
</dbReference>
<dbReference type="SUPFAM" id="SSF111321">
    <property type="entry name" value="AF1104-like"/>
    <property type="match status" value="1"/>
</dbReference>
<dbReference type="PIRSF" id="PIRSF006593">
    <property type="entry name" value="UCP006593"/>
    <property type="match status" value="1"/>
</dbReference>
<dbReference type="KEGG" id="taer:GT409_08330"/>
<dbReference type="RefSeq" id="WP_160628641.1">
    <property type="nucleotide sequence ID" value="NZ_CP047593.1"/>
</dbReference>
<dbReference type="Pfam" id="PF01937">
    <property type="entry name" value="ARMT1-like_dom"/>
    <property type="match status" value="1"/>
</dbReference>
<dbReference type="Proteomes" id="UP000464954">
    <property type="component" value="Chromosome"/>
</dbReference>
<dbReference type="AlphaFoldDB" id="A0A6P1M3N7"/>
<evidence type="ECO:0000259" key="1">
    <source>
        <dbReference type="Pfam" id="PF01937"/>
    </source>
</evidence>
<protein>
    <submittedName>
        <fullName evidence="2">DUF89 family protein</fullName>
    </submittedName>
</protein>
<organism evidence="2 3">
    <name type="scientific">Tichowtungia aerotolerans</name>
    <dbReference type="NCBI Taxonomy" id="2697043"/>
    <lineage>
        <taxon>Bacteria</taxon>
        <taxon>Pseudomonadati</taxon>
        <taxon>Kiritimatiellota</taxon>
        <taxon>Tichowtungiia</taxon>
        <taxon>Tichowtungiales</taxon>
        <taxon>Tichowtungiaceae</taxon>
        <taxon>Tichowtungia</taxon>
    </lineage>
</organism>